<dbReference type="InterPro" id="IPR020846">
    <property type="entry name" value="MFS_dom"/>
</dbReference>
<feature type="transmembrane region" description="Helical" evidence="9">
    <location>
        <begin position="372"/>
        <end position="393"/>
    </location>
</feature>
<dbReference type="CDD" id="cd17502">
    <property type="entry name" value="MFS_Azr1_MDR_like"/>
    <property type="match status" value="1"/>
</dbReference>
<dbReference type="RefSeq" id="XP_013022918.1">
    <property type="nucleotide sequence ID" value="XM_013167464.1"/>
</dbReference>
<dbReference type="NCBIfam" id="TIGR00711">
    <property type="entry name" value="efflux_EmrB"/>
    <property type="match status" value="1"/>
</dbReference>
<feature type="transmembrane region" description="Helical" evidence="9">
    <location>
        <begin position="234"/>
        <end position="256"/>
    </location>
</feature>
<accession>S9VX52</accession>
<keyword evidence="12" id="KW-1185">Reference proteome</keyword>
<feature type="domain" description="Major facilitator superfamily (MFS) profile" evidence="10">
    <location>
        <begin position="111"/>
        <end position="588"/>
    </location>
</feature>
<feature type="transmembrane region" description="Helical" evidence="9">
    <location>
        <begin position="465"/>
        <end position="486"/>
    </location>
</feature>
<dbReference type="GeneID" id="25039294"/>
<dbReference type="InterPro" id="IPR011701">
    <property type="entry name" value="MFS"/>
</dbReference>
<organism evidence="11 12">
    <name type="scientific">Schizosaccharomyces cryophilus (strain OY26 / ATCC MYA-4695 / CBS 11777 / NBRC 106824 / NRRL Y48691)</name>
    <name type="common">Fission yeast</name>
    <dbReference type="NCBI Taxonomy" id="653667"/>
    <lineage>
        <taxon>Eukaryota</taxon>
        <taxon>Fungi</taxon>
        <taxon>Dikarya</taxon>
        <taxon>Ascomycota</taxon>
        <taxon>Taphrinomycotina</taxon>
        <taxon>Schizosaccharomycetes</taxon>
        <taxon>Schizosaccharomycetales</taxon>
        <taxon>Schizosaccharomycetaceae</taxon>
        <taxon>Schizosaccharomyces</taxon>
    </lineage>
</organism>
<evidence type="ECO:0000256" key="7">
    <source>
        <dbReference type="ARBA" id="ARBA00023136"/>
    </source>
</evidence>
<evidence type="ECO:0000256" key="6">
    <source>
        <dbReference type="ARBA" id="ARBA00022989"/>
    </source>
</evidence>
<keyword evidence="7 9" id="KW-0472">Membrane</keyword>
<dbReference type="FunFam" id="1.20.1250.20:FF:000373">
    <property type="entry name" value="Vacuolar basic amino acid transporter"/>
    <property type="match status" value="1"/>
</dbReference>
<comment type="similarity">
    <text evidence="2">Belongs to the major facilitator superfamily. TCR/Tet family.</text>
</comment>
<evidence type="ECO:0000256" key="9">
    <source>
        <dbReference type="SAM" id="Phobius"/>
    </source>
</evidence>
<feature type="transmembrane region" description="Helical" evidence="9">
    <location>
        <begin position="262"/>
        <end position="284"/>
    </location>
</feature>
<feature type="transmembrane region" description="Helical" evidence="9">
    <location>
        <begin position="109"/>
        <end position="133"/>
    </location>
</feature>
<feature type="transmembrane region" description="Helical" evidence="9">
    <location>
        <begin position="145"/>
        <end position="164"/>
    </location>
</feature>
<name>S9VX52_SCHCR</name>
<protein>
    <submittedName>
        <fullName evidence="11">MFS transporter</fullName>
    </submittedName>
</protein>
<dbReference type="InterPro" id="IPR036259">
    <property type="entry name" value="MFS_trans_sf"/>
</dbReference>
<feature type="compositionally biased region" description="Polar residues" evidence="8">
    <location>
        <begin position="1"/>
        <end position="26"/>
    </location>
</feature>
<evidence type="ECO:0000256" key="3">
    <source>
        <dbReference type="ARBA" id="ARBA00022448"/>
    </source>
</evidence>
<feature type="transmembrane region" description="Helical" evidence="9">
    <location>
        <begin position="498"/>
        <end position="522"/>
    </location>
</feature>
<evidence type="ECO:0000259" key="10">
    <source>
        <dbReference type="PROSITE" id="PS50850"/>
    </source>
</evidence>
<evidence type="ECO:0000256" key="8">
    <source>
        <dbReference type="SAM" id="MobiDB-lite"/>
    </source>
</evidence>
<gene>
    <name evidence="11" type="ORF">SPOG_04981</name>
</gene>
<dbReference type="Gene3D" id="1.20.1720.10">
    <property type="entry name" value="Multidrug resistance protein D"/>
    <property type="match status" value="1"/>
</dbReference>
<keyword evidence="4" id="KW-1003">Cell membrane</keyword>
<evidence type="ECO:0000256" key="4">
    <source>
        <dbReference type="ARBA" id="ARBA00022475"/>
    </source>
</evidence>
<comment type="subcellular location">
    <subcellularLocation>
        <location evidence="1">Cell membrane</location>
        <topology evidence="1">Multi-pass membrane protein</topology>
    </subcellularLocation>
</comment>
<feature type="compositionally biased region" description="Basic and acidic residues" evidence="8">
    <location>
        <begin position="73"/>
        <end position="89"/>
    </location>
</feature>
<evidence type="ECO:0000256" key="5">
    <source>
        <dbReference type="ARBA" id="ARBA00022692"/>
    </source>
</evidence>
<feature type="transmembrane region" description="Helical" evidence="9">
    <location>
        <begin position="334"/>
        <end position="351"/>
    </location>
</feature>
<dbReference type="HOGENOM" id="CLU_000960_22_1_1"/>
<reference evidence="11 12" key="1">
    <citation type="journal article" date="2011" name="Science">
        <title>Comparative functional genomics of the fission yeasts.</title>
        <authorList>
            <person name="Rhind N."/>
            <person name="Chen Z."/>
            <person name="Yassour M."/>
            <person name="Thompson D.A."/>
            <person name="Haas B.J."/>
            <person name="Habib N."/>
            <person name="Wapinski I."/>
            <person name="Roy S."/>
            <person name="Lin M.F."/>
            <person name="Heiman D.I."/>
            <person name="Young S.K."/>
            <person name="Furuya K."/>
            <person name="Guo Y."/>
            <person name="Pidoux A."/>
            <person name="Chen H.M."/>
            <person name="Robbertse B."/>
            <person name="Goldberg J.M."/>
            <person name="Aoki K."/>
            <person name="Bayne E.H."/>
            <person name="Berlin A.M."/>
            <person name="Desjardins C.A."/>
            <person name="Dobbs E."/>
            <person name="Dukaj L."/>
            <person name="Fan L."/>
            <person name="FitzGerald M.G."/>
            <person name="French C."/>
            <person name="Gujja S."/>
            <person name="Hansen K."/>
            <person name="Keifenheim D."/>
            <person name="Levin J.Z."/>
            <person name="Mosher R.A."/>
            <person name="Mueller C.A."/>
            <person name="Pfiffner J."/>
            <person name="Priest M."/>
            <person name="Russ C."/>
            <person name="Smialowska A."/>
            <person name="Swoboda P."/>
            <person name="Sykes S.M."/>
            <person name="Vaughn M."/>
            <person name="Vengrova S."/>
            <person name="Yoder R."/>
            <person name="Zeng Q."/>
            <person name="Allshire R."/>
            <person name="Baulcombe D."/>
            <person name="Birren B.W."/>
            <person name="Brown W."/>
            <person name="Ekwall K."/>
            <person name="Kellis M."/>
            <person name="Leatherwood J."/>
            <person name="Levin H."/>
            <person name="Margalit H."/>
            <person name="Martienssen R."/>
            <person name="Nieduszynski C.A."/>
            <person name="Spatafora J.W."/>
            <person name="Friedman N."/>
            <person name="Dalgaard J.Z."/>
            <person name="Baumann P."/>
            <person name="Niki H."/>
            <person name="Regev A."/>
            <person name="Nusbaum C."/>
        </authorList>
    </citation>
    <scope>NUCLEOTIDE SEQUENCE [LARGE SCALE GENOMIC DNA]</scope>
    <source>
        <strain evidence="12">OY26 / ATCC MYA-4695 / CBS 11777 / NBRC 106824 / NRRL Y48691</strain>
    </source>
</reference>
<dbReference type="PANTHER" id="PTHR23501:SF102">
    <property type="entry name" value="DRUG TRANSPORTER, PUTATIVE (AFU_ORTHOLOGUE AFUA_3G08530)-RELATED"/>
    <property type="match status" value="1"/>
</dbReference>
<dbReference type="Pfam" id="PF07690">
    <property type="entry name" value="MFS_1"/>
    <property type="match status" value="1"/>
</dbReference>
<feature type="transmembrane region" description="Helical" evidence="9">
    <location>
        <begin position="405"/>
        <end position="429"/>
    </location>
</feature>
<feature type="transmembrane region" description="Helical" evidence="9">
    <location>
        <begin position="176"/>
        <end position="195"/>
    </location>
</feature>
<dbReference type="GO" id="GO:0005886">
    <property type="term" value="C:plasma membrane"/>
    <property type="evidence" value="ECO:0007669"/>
    <property type="project" value="UniProtKB-SubCell"/>
</dbReference>
<dbReference type="GO" id="GO:0022857">
    <property type="term" value="F:transmembrane transporter activity"/>
    <property type="evidence" value="ECO:0007669"/>
    <property type="project" value="InterPro"/>
</dbReference>
<dbReference type="InterPro" id="IPR004638">
    <property type="entry name" value="EmrB-like"/>
</dbReference>
<sequence length="606" mass="66044">MHESLPSNHNLAHSEQNAAAATSESPPINDALPESVDVDTERNINKVITNSEKSDKASMSIISGNKSPIPKSLSEKEKKADPDSHKKDDSCEEKENNEDIQLIPENNMYLVVPALVSCLFLAALDNTIVTVAVPTISQHFHDSSRSFWISTSYTLATNAVLPAVGVLSNILGRKHMLYASVFFFMLGSALSGASQNMIMLIISRAIQGAGAGGISSLINIIISEITPLKTRPMYTALTASAWGIALVLGPVLGGIICERTTWRWIFFINLPVGGIAISLIIFFLRVLPVKRQSFRVFLKTFDFLGLVSVITGVVLFLLGISLGGESGHWARPGVLPYIIIGAVLVIFAMVYDFHTKRNPVLPPILFKNMNSISVMICSFVLYLNDYLFAYHIPQYYQRVRGDDPLMAGVHFLPGGAVLICSSAITGIVLKKLGCYRTVLYTGGIICTAGLGSLISLDAFSPFSKAMGLITIFMFGSGFMFLPLLLVMQASFPPSLMSIATATLMFIRYIGGAIGITVGEVIFSQRVTTAFHGDSSIAKLSYKQIQQLPNDEKIHIKNTYASAYKTIWLFTTIAMAVGTIAIFFVKKVSTEQKFKKVPAKKAIVEKV</sequence>
<keyword evidence="3" id="KW-0813">Transport</keyword>
<dbReference type="EMBL" id="KE546989">
    <property type="protein sequence ID" value="EPY52253.1"/>
    <property type="molecule type" value="Genomic_DNA"/>
</dbReference>
<feature type="transmembrane region" description="Helical" evidence="9">
    <location>
        <begin position="566"/>
        <end position="584"/>
    </location>
</feature>
<dbReference type="OMA" id="WAINSYT"/>
<dbReference type="eggNOG" id="KOG0254">
    <property type="taxonomic scope" value="Eukaryota"/>
</dbReference>
<evidence type="ECO:0000256" key="2">
    <source>
        <dbReference type="ARBA" id="ARBA00007520"/>
    </source>
</evidence>
<keyword evidence="5 9" id="KW-0812">Transmembrane</keyword>
<dbReference type="OrthoDB" id="10021397at2759"/>
<dbReference type="PANTHER" id="PTHR23501">
    <property type="entry name" value="MAJOR FACILITATOR SUPERFAMILY"/>
    <property type="match status" value="1"/>
</dbReference>
<keyword evidence="6 9" id="KW-1133">Transmembrane helix</keyword>
<feature type="region of interest" description="Disordered" evidence="8">
    <location>
        <begin position="1"/>
        <end position="97"/>
    </location>
</feature>
<dbReference type="Gene3D" id="1.20.1250.20">
    <property type="entry name" value="MFS general substrate transporter like domains"/>
    <property type="match status" value="1"/>
</dbReference>
<proteinExistence type="inferred from homology"/>
<evidence type="ECO:0000256" key="1">
    <source>
        <dbReference type="ARBA" id="ARBA00004651"/>
    </source>
</evidence>
<feature type="transmembrane region" description="Helical" evidence="9">
    <location>
        <begin position="438"/>
        <end position="459"/>
    </location>
</feature>
<feature type="transmembrane region" description="Helical" evidence="9">
    <location>
        <begin position="296"/>
        <end position="322"/>
    </location>
</feature>
<dbReference type="PRINTS" id="PR01036">
    <property type="entry name" value="TCRTETB"/>
</dbReference>
<evidence type="ECO:0000313" key="11">
    <source>
        <dbReference type="EMBL" id="EPY52253.1"/>
    </source>
</evidence>
<dbReference type="PROSITE" id="PS50850">
    <property type="entry name" value="MFS"/>
    <property type="match status" value="1"/>
</dbReference>
<dbReference type="Proteomes" id="UP000015464">
    <property type="component" value="Unassembled WGS sequence"/>
</dbReference>
<dbReference type="SUPFAM" id="SSF103473">
    <property type="entry name" value="MFS general substrate transporter"/>
    <property type="match status" value="1"/>
</dbReference>
<dbReference type="STRING" id="653667.S9VX52"/>
<dbReference type="AlphaFoldDB" id="S9VX52"/>
<evidence type="ECO:0000313" key="12">
    <source>
        <dbReference type="Proteomes" id="UP000015464"/>
    </source>
</evidence>
<feature type="transmembrane region" description="Helical" evidence="9">
    <location>
        <begin position="201"/>
        <end position="222"/>
    </location>
</feature>
<dbReference type="InterPro" id="IPR005829">
    <property type="entry name" value="Sugar_transporter_CS"/>
</dbReference>
<dbReference type="PROSITE" id="PS00217">
    <property type="entry name" value="SUGAR_TRANSPORT_2"/>
    <property type="match status" value="1"/>
</dbReference>